<keyword evidence="9" id="KW-0732">Signal</keyword>
<dbReference type="Pfam" id="PF10230">
    <property type="entry name" value="LIDHydrolase"/>
    <property type="match status" value="1"/>
</dbReference>
<feature type="chain" id="PRO_5046110149" description="Lipid droplet-associated hydrolase" evidence="9">
    <location>
        <begin position="20"/>
        <end position="123"/>
    </location>
</feature>
<gene>
    <name evidence="10" type="primary">Ldah_1</name>
    <name evidence="10" type="ORF">GTO93_0015173</name>
</gene>
<comment type="similarity">
    <text evidence="2">Belongs to the AB hydrolase superfamily. LDAH family.</text>
</comment>
<feature type="non-terminal residue" evidence="10">
    <location>
        <position position="1"/>
    </location>
</feature>
<comment type="caution">
    <text evidence="10">The sequence shown here is derived from an EMBL/GenBank/DDBJ whole genome shotgun (WGS) entry which is preliminary data.</text>
</comment>
<evidence type="ECO:0000256" key="2">
    <source>
        <dbReference type="ARBA" id="ARBA00008300"/>
    </source>
</evidence>
<comment type="subcellular location">
    <subcellularLocation>
        <location evidence="1">Lipid droplet</location>
    </subcellularLocation>
</comment>
<name>A0ABS2YJR8_POLSP</name>
<dbReference type="EMBL" id="JAAWVQ010159709">
    <property type="protein sequence ID" value="MBN3286679.1"/>
    <property type="molecule type" value="Genomic_DNA"/>
</dbReference>
<evidence type="ECO:0000256" key="4">
    <source>
        <dbReference type="ARBA" id="ARBA00022677"/>
    </source>
</evidence>
<dbReference type="InterPro" id="IPR019363">
    <property type="entry name" value="LDAH"/>
</dbReference>
<dbReference type="SUPFAM" id="SSF53474">
    <property type="entry name" value="alpha/beta-Hydrolases"/>
    <property type="match status" value="1"/>
</dbReference>
<reference evidence="10" key="1">
    <citation type="journal article" date="2021" name="Cell">
        <title>Tracing the genetic footprints of vertebrate landing in non-teleost ray-finned fishes.</title>
        <authorList>
            <person name="Bi X."/>
            <person name="Wang K."/>
            <person name="Yang L."/>
            <person name="Pan H."/>
            <person name="Jiang H."/>
            <person name="Wei Q."/>
            <person name="Fang M."/>
            <person name="Yu H."/>
            <person name="Zhu C."/>
            <person name="Cai Y."/>
            <person name="He Y."/>
            <person name="Gan X."/>
            <person name="Zeng H."/>
            <person name="Yu D."/>
            <person name="Zhu Y."/>
            <person name="Jiang H."/>
            <person name="Qiu Q."/>
            <person name="Yang H."/>
            <person name="Zhang Y.E."/>
            <person name="Wang W."/>
            <person name="Zhu M."/>
            <person name="He S."/>
            <person name="Zhang G."/>
        </authorList>
    </citation>
    <scope>NUCLEOTIDE SEQUENCE</scope>
    <source>
        <strain evidence="10">Pddl_001</strain>
    </source>
</reference>
<evidence type="ECO:0000256" key="1">
    <source>
        <dbReference type="ARBA" id="ARBA00004502"/>
    </source>
</evidence>
<evidence type="ECO:0000256" key="6">
    <source>
        <dbReference type="ARBA" id="ARBA00031924"/>
    </source>
</evidence>
<feature type="signal peptide" evidence="9">
    <location>
        <begin position="1"/>
        <end position="19"/>
    </location>
</feature>
<sequence length="123" mass="14148">MLTLCFLLFVLTGNPGIVGYYKTFMQALYQMLDHKYPVWAVSQAGHCVPPDSMEMMEDTDVIELEDVFGLNGQVEHKRAFLKHHVPRNIKLVLIGHSIGCYIILEMMKRDPELQVGICYIYIL</sequence>
<evidence type="ECO:0000313" key="10">
    <source>
        <dbReference type="EMBL" id="MBN3286679.1"/>
    </source>
</evidence>
<dbReference type="EC" id="3.1.1.13" evidence="7"/>
<dbReference type="InterPro" id="IPR029058">
    <property type="entry name" value="AB_hydrolase_fold"/>
</dbReference>
<feature type="non-terminal residue" evidence="10">
    <location>
        <position position="123"/>
    </location>
</feature>
<dbReference type="PANTHER" id="PTHR13390">
    <property type="entry name" value="LIPASE"/>
    <property type="match status" value="1"/>
</dbReference>
<evidence type="ECO:0000256" key="8">
    <source>
        <dbReference type="ARBA" id="ARBA00049527"/>
    </source>
</evidence>
<evidence type="ECO:0000256" key="9">
    <source>
        <dbReference type="SAM" id="SignalP"/>
    </source>
</evidence>
<comment type="catalytic activity">
    <reaction evidence="8">
        <text>a cholesterol ester + H2O = cholesterol + a fatty acid + H(+)</text>
        <dbReference type="Rhea" id="RHEA:36403"/>
        <dbReference type="ChEBI" id="CHEBI:15377"/>
        <dbReference type="ChEBI" id="CHEBI:15378"/>
        <dbReference type="ChEBI" id="CHEBI:16113"/>
        <dbReference type="ChEBI" id="CHEBI:17002"/>
        <dbReference type="ChEBI" id="CHEBI:28868"/>
        <dbReference type="EC" id="3.1.1.13"/>
    </reaction>
    <physiologicalReaction direction="left-to-right" evidence="8">
        <dbReference type="Rhea" id="RHEA:36404"/>
    </physiologicalReaction>
</comment>
<protein>
    <recommendedName>
        <fullName evidence="3">Lipid droplet-associated hydrolase</fullName>
        <ecNumber evidence="7">3.1.1.13</ecNumber>
    </recommendedName>
    <alternativeName>
        <fullName evidence="6">Lipid droplet-associated serine hydrolase</fullName>
    </alternativeName>
</protein>
<evidence type="ECO:0000256" key="7">
    <source>
        <dbReference type="ARBA" id="ARBA00039150"/>
    </source>
</evidence>
<dbReference type="PANTHER" id="PTHR13390:SF0">
    <property type="entry name" value="LIPID DROPLET-ASSOCIATED HYDROLASE"/>
    <property type="match status" value="1"/>
</dbReference>
<keyword evidence="4" id="KW-0551">Lipid droplet</keyword>
<organism evidence="10 11">
    <name type="scientific">Polyodon spathula</name>
    <name type="common">North American paddlefish</name>
    <name type="synonym">Squalus spathula</name>
    <dbReference type="NCBI Taxonomy" id="7913"/>
    <lineage>
        <taxon>Eukaryota</taxon>
        <taxon>Metazoa</taxon>
        <taxon>Chordata</taxon>
        <taxon>Craniata</taxon>
        <taxon>Vertebrata</taxon>
        <taxon>Euteleostomi</taxon>
        <taxon>Actinopterygii</taxon>
        <taxon>Chondrostei</taxon>
        <taxon>Acipenseriformes</taxon>
        <taxon>Polyodontidae</taxon>
        <taxon>Polyodon</taxon>
    </lineage>
</organism>
<proteinExistence type="inferred from homology"/>
<evidence type="ECO:0000256" key="5">
    <source>
        <dbReference type="ARBA" id="ARBA00022801"/>
    </source>
</evidence>
<evidence type="ECO:0000313" key="11">
    <source>
        <dbReference type="Proteomes" id="UP001166093"/>
    </source>
</evidence>
<accession>A0ABS2YJR8</accession>
<keyword evidence="11" id="KW-1185">Reference proteome</keyword>
<dbReference type="GO" id="GO:0016787">
    <property type="term" value="F:hydrolase activity"/>
    <property type="evidence" value="ECO:0007669"/>
    <property type="project" value="UniProtKB-KW"/>
</dbReference>
<dbReference type="Gene3D" id="3.40.50.1820">
    <property type="entry name" value="alpha/beta hydrolase"/>
    <property type="match status" value="1"/>
</dbReference>
<dbReference type="Proteomes" id="UP001166093">
    <property type="component" value="Unassembled WGS sequence"/>
</dbReference>
<evidence type="ECO:0000256" key="3">
    <source>
        <dbReference type="ARBA" id="ARBA00019242"/>
    </source>
</evidence>
<keyword evidence="5 10" id="KW-0378">Hydrolase</keyword>